<dbReference type="EMBL" id="CP139368">
    <property type="protein sequence ID" value="WPR89383.1"/>
    <property type="molecule type" value="Genomic_DNA"/>
</dbReference>
<keyword evidence="2 4" id="KW-0378">Hydrolase</keyword>
<evidence type="ECO:0000256" key="4">
    <source>
        <dbReference type="RuleBase" id="RU362110"/>
    </source>
</evidence>
<dbReference type="InterPro" id="IPR023296">
    <property type="entry name" value="Glyco_hydro_beta-prop_sf"/>
</dbReference>
<feature type="domain" description="Glycosyl hydrolase family 32 N-terminal" evidence="5">
    <location>
        <begin position="8"/>
        <end position="324"/>
    </location>
</feature>
<sequence length="462" mass="49644">MTRRPLIHFTAARNWLNDPNGLVFHEGRYHLFFQHNPFGDLHSHMSWGHASSVDLMRWEEHPVAIPCDEGEWIFSGSAVVDADDTSGFGAPGQTPLVAVYTSVDAVTLIQRQALAYSVDGGITWTKHAGNPVLDRGSRDFRDPKVFRYGDGADAFWVMVAVEAEDRQIVLYRSDDLRSWEYLSAYGPAGAVGGAWECPDLFPLALDDDPDDIRWVLVISLYPGGVAGGSGTQYVVGSFDGVRFTPDRPVGDDLADVDWLDLGRDCYAGVTFNGLPLHERTLIAWMSNWDYAAEVPTSPWRGSMTVPRRLSLVTVDGRPQLRSQPILPAGEAIEPTAELPAAARIDVRASLGGDGGGVCIDLVGAEGRVSVGCRRGRVTVDRRAAGEIHPGFPSVESACVPGDADAVDVTIVVDTCSVEVFAAGGLRSITDLALLGDARRLEVSTEGTAVVETLAVIDLGGGA</sequence>
<dbReference type="InterPro" id="IPR013320">
    <property type="entry name" value="ConA-like_dom_sf"/>
</dbReference>
<evidence type="ECO:0000256" key="1">
    <source>
        <dbReference type="ARBA" id="ARBA00009902"/>
    </source>
</evidence>
<organism evidence="7 8">
    <name type="scientific">Microbacterium rhizosphaerae</name>
    <dbReference type="NCBI Taxonomy" id="1678237"/>
    <lineage>
        <taxon>Bacteria</taxon>
        <taxon>Bacillati</taxon>
        <taxon>Actinomycetota</taxon>
        <taxon>Actinomycetes</taxon>
        <taxon>Micrococcales</taxon>
        <taxon>Microbacteriaceae</taxon>
        <taxon>Microbacterium</taxon>
    </lineage>
</organism>
<protein>
    <submittedName>
        <fullName evidence="7">Glycoside hydrolase family 32 protein</fullName>
    </submittedName>
</protein>
<dbReference type="PANTHER" id="PTHR42800:SF1">
    <property type="entry name" value="EXOINULINASE INUD (AFU_ORTHOLOGUE AFUA_5G00480)"/>
    <property type="match status" value="1"/>
</dbReference>
<dbReference type="Pfam" id="PF08244">
    <property type="entry name" value="Glyco_hydro_32C"/>
    <property type="match status" value="1"/>
</dbReference>
<dbReference type="SUPFAM" id="SSF75005">
    <property type="entry name" value="Arabinanase/levansucrase/invertase"/>
    <property type="match status" value="1"/>
</dbReference>
<name>A0ABZ0SL88_9MICO</name>
<feature type="domain" description="Glycosyl hydrolase family 32 C-terminal" evidence="6">
    <location>
        <begin position="373"/>
        <end position="455"/>
    </location>
</feature>
<evidence type="ECO:0000259" key="5">
    <source>
        <dbReference type="Pfam" id="PF00251"/>
    </source>
</evidence>
<gene>
    <name evidence="7" type="ORF">SM116_16735</name>
</gene>
<reference evidence="7 8" key="1">
    <citation type="submission" date="2023-11" db="EMBL/GenBank/DDBJ databases">
        <title>Genome sequence of Microbacterium rhizosphaerae KACC 19337.</title>
        <authorList>
            <person name="Choi H."/>
            <person name="Kim S."/>
            <person name="Kim Y."/>
            <person name="Kwon S.-W."/>
            <person name="Heo J."/>
        </authorList>
    </citation>
    <scope>NUCLEOTIDE SEQUENCE [LARGE SCALE GENOMIC DNA]</scope>
    <source>
        <strain evidence="7 8">KACC 19337</strain>
    </source>
</reference>
<accession>A0ABZ0SL88</accession>
<dbReference type="CDD" id="cd18622">
    <property type="entry name" value="GH32_Inu-like"/>
    <property type="match status" value="1"/>
</dbReference>
<keyword evidence="8" id="KW-1185">Reference proteome</keyword>
<dbReference type="InterPro" id="IPR013148">
    <property type="entry name" value="Glyco_hydro_32_N"/>
</dbReference>
<dbReference type="Pfam" id="PF00251">
    <property type="entry name" value="Glyco_hydro_32N"/>
    <property type="match status" value="1"/>
</dbReference>
<dbReference type="PANTHER" id="PTHR42800">
    <property type="entry name" value="EXOINULINASE INUD (AFU_ORTHOLOGUE AFUA_5G00480)"/>
    <property type="match status" value="1"/>
</dbReference>
<evidence type="ECO:0000256" key="3">
    <source>
        <dbReference type="ARBA" id="ARBA00023295"/>
    </source>
</evidence>
<evidence type="ECO:0000313" key="8">
    <source>
        <dbReference type="Proteomes" id="UP001323798"/>
    </source>
</evidence>
<evidence type="ECO:0000256" key="2">
    <source>
        <dbReference type="ARBA" id="ARBA00022801"/>
    </source>
</evidence>
<dbReference type="Proteomes" id="UP001323798">
    <property type="component" value="Chromosome"/>
</dbReference>
<evidence type="ECO:0000313" key="7">
    <source>
        <dbReference type="EMBL" id="WPR89383.1"/>
    </source>
</evidence>
<dbReference type="Gene3D" id="2.60.120.560">
    <property type="entry name" value="Exo-inulinase, domain 1"/>
    <property type="match status" value="1"/>
</dbReference>
<dbReference type="GO" id="GO:0016787">
    <property type="term" value="F:hydrolase activity"/>
    <property type="evidence" value="ECO:0007669"/>
    <property type="project" value="UniProtKB-KW"/>
</dbReference>
<dbReference type="Gene3D" id="2.115.10.20">
    <property type="entry name" value="Glycosyl hydrolase domain, family 43"/>
    <property type="match status" value="1"/>
</dbReference>
<dbReference type="SUPFAM" id="SSF49899">
    <property type="entry name" value="Concanavalin A-like lectins/glucanases"/>
    <property type="match status" value="1"/>
</dbReference>
<dbReference type="InterPro" id="IPR013189">
    <property type="entry name" value="Glyco_hydro_32_C"/>
</dbReference>
<dbReference type="InterPro" id="IPR001362">
    <property type="entry name" value="Glyco_hydro_32"/>
</dbReference>
<proteinExistence type="inferred from homology"/>
<evidence type="ECO:0000259" key="6">
    <source>
        <dbReference type="Pfam" id="PF08244"/>
    </source>
</evidence>
<keyword evidence="3 4" id="KW-0326">Glycosidase</keyword>
<dbReference type="SMART" id="SM00640">
    <property type="entry name" value="Glyco_32"/>
    <property type="match status" value="1"/>
</dbReference>
<dbReference type="RefSeq" id="WP_320942099.1">
    <property type="nucleotide sequence ID" value="NZ_BAABEU010000001.1"/>
</dbReference>
<comment type="similarity">
    <text evidence="1 4">Belongs to the glycosyl hydrolase 32 family.</text>
</comment>